<dbReference type="GO" id="GO:0046547">
    <property type="term" value="F:trans-aconitate 3-methyltransferase activity"/>
    <property type="evidence" value="ECO:0007669"/>
    <property type="project" value="UniProtKB-EC"/>
</dbReference>
<dbReference type="AlphaFoldDB" id="A0A2G9H0J5"/>
<dbReference type="Pfam" id="PF08241">
    <property type="entry name" value="Methyltransf_11"/>
    <property type="match status" value="1"/>
</dbReference>
<dbReference type="Gene3D" id="3.40.50.150">
    <property type="entry name" value="Vaccinia Virus protein VP39"/>
    <property type="match status" value="1"/>
</dbReference>
<gene>
    <name evidence="2" type="ORF">CDL12_16385</name>
</gene>
<keyword evidence="2" id="KW-0489">Methyltransferase</keyword>
<keyword evidence="3" id="KW-1185">Reference proteome</keyword>
<dbReference type="InterPro" id="IPR029063">
    <property type="entry name" value="SAM-dependent_MTases_sf"/>
</dbReference>
<accession>A0A2G9H0J5</accession>
<feature type="domain" description="Methyltransferase type 11" evidence="1">
    <location>
        <begin position="39"/>
        <end position="133"/>
    </location>
</feature>
<dbReference type="STRING" id="429701.A0A2G9H0J5"/>
<proteinExistence type="predicted"/>
<comment type="caution">
    <text evidence="2">The sequence shown here is derived from an EMBL/GenBank/DDBJ whole genome shotgun (WGS) entry which is preliminary data.</text>
</comment>
<protein>
    <submittedName>
        <fullName evidence="2">Methyltransferase</fullName>
        <ecNumber evidence="2">2.1.1.145</ecNumber>
    </submittedName>
</protein>
<dbReference type="SUPFAM" id="SSF53335">
    <property type="entry name" value="S-adenosyl-L-methionine-dependent methyltransferases"/>
    <property type="match status" value="1"/>
</dbReference>
<dbReference type="EMBL" id="NKXS01003057">
    <property type="protein sequence ID" value="PIN11015.1"/>
    <property type="molecule type" value="Genomic_DNA"/>
</dbReference>
<keyword evidence="2" id="KW-0808">Transferase</keyword>
<dbReference type="Proteomes" id="UP000231279">
    <property type="component" value="Unassembled WGS sequence"/>
</dbReference>
<dbReference type="GO" id="GO:0032259">
    <property type="term" value="P:methylation"/>
    <property type="evidence" value="ECO:0007669"/>
    <property type="project" value="UniProtKB-KW"/>
</dbReference>
<reference evidence="3" key="1">
    <citation type="journal article" date="2018" name="Gigascience">
        <title>Genome assembly of the Pink Ipe (Handroanthus impetiginosus, Bignoniaceae), a highly valued, ecologically keystone Neotropical timber forest tree.</title>
        <authorList>
            <person name="Silva-Junior O.B."/>
            <person name="Grattapaglia D."/>
            <person name="Novaes E."/>
            <person name="Collevatti R.G."/>
        </authorList>
    </citation>
    <scope>NUCLEOTIDE SEQUENCE [LARGE SCALE GENOMIC DNA]</scope>
    <source>
        <strain evidence="3">cv. UFG-1</strain>
    </source>
</reference>
<dbReference type="PANTHER" id="PTHR44575">
    <property type="entry name" value="OS01G0589200 PROTEIN"/>
    <property type="match status" value="1"/>
</dbReference>
<dbReference type="GO" id="GO:0009820">
    <property type="term" value="P:alkaloid metabolic process"/>
    <property type="evidence" value="ECO:0007669"/>
    <property type="project" value="UniProtKB-KW"/>
</dbReference>
<dbReference type="OrthoDB" id="10027013at2759"/>
<name>A0A2G9H0J5_9LAMI</name>
<evidence type="ECO:0000313" key="3">
    <source>
        <dbReference type="Proteomes" id="UP000231279"/>
    </source>
</evidence>
<dbReference type="EC" id="2.1.1.145" evidence="2"/>
<organism evidence="2 3">
    <name type="scientific">Handroanthus impetiginosus</name>
    <dbReference type="NCBI Taxonomy" id="429701"/>
    <lineage>
        <taxon>Eukaryota</taxon>
        <taxon>Viridiplantae</taxon>
        <taxon>Streptophyta</taxon>
        <taxon>Embryophyta</taxon>
        <taxon>Tracheophyta</taxon>
        <taxon>Spermatophyta</taxon>
        <taxon>Magnoliopsida</taxon>
        <taxon>eudicotyledons</taxon>
        <taxon>Gunneridae</taxon>
        <taxon>Pentapetalae</taxon>
        <taxon>asterids</taxon>
        <taxon>lamiids</taxon>
        <taxon>Lamiales</taxon>
        <taxon>Bignoniaceae</taxon>
        <taxon>Crescentiina</taxon>
        <taxon>Tabebuia alliance</taxon>
        <taxon>Handroanthus</taxon>
    </lineage>
</organism>
<sequence>MAGLFEKQADIYLDARPTYPTEWYKMLTERTLHHSLAWDVGTGSGQAAIGVADQYEQVIATDISEAQLKHAMPHPRVRYVHTPQSMSDDDLVTLIGGEGSVDLITVATAVHWFDLPQFYSIVNRLLKKPGGLIAVWSYKHVEVDPKFDAVQRSWFATCKPYRHSKIQYVSDDYKSLPFPFESVGLGCEGNPVLLDMPKEVSFEGYLKLLKSFSVVTSAKEKGVDLLSEGAVKELEDAWGGAGVVRTIVYKAFMLAGKLKA</sequence>
<evidence type="ECO:0000313" key="2">
    <source>
        <dbReference type="EMBL" id="PIN11015.1"/>
    </source>
</evidence>
<dbReference type="InterPro" id="IPR013216">
    <property type="entry name" value="Methyltransf_11"/>
</dbReference>
<dbReference type="PANTHER" id="PTHR44575:SF2">
    <property type="entry name" value="OS01G0589200 PROTEIN"/>
    <property type="match status" value="1"/>
</dbReference>
<evidence type="ECO:0000259" key="1">
    <source>
        <dbReference type="Pfam" id="PF08241"/>
    </source>
</evidence>
<dbReference type="CDD" id="cd02440">
    <property type="entry name" value="AdoMet_MTases"/>
    <property type="match status" value="1"/>
</dbReference>